<dbReference type="EMBL" id="RJSG01000001">
    <property type="protein sequence ID" value="RNL80888.1"/>
    <property type="molecule type" value="Genomic_DNA"/>
</dbReference>
<feature type="transmembrane region" description="Helical" evidence="1">
    <location>
        <begin position="30"/>
        <end position="49"/>
    </location>
</feature>
<name>A0A3N0DZ53_9ACTN</name>
<evidence type="ECO:0000313" key="3">
    <source>
        <dbReference type="Proteomes" id="UP000277094"/>
    </source>
</evidence>
<proteinExistence type="predicted"/>
<dbReference type="OrthoDB" id="3789674at2"/>
<keyword evidence="3" id="KW-1185">Reference proteome</keyword>
<keyword evidence="1" id="KW-1133">Transmembrane helix</keyword>
<dbReference type="RefSeq" id="WP_123232095.1">
    <property type="nucleotide sequence ID" value="NZ_RJSG01000001.1"/>
</dbReference>
<evidence type="ECO:0000313" key="2">
    <source>
        <dbReference type="EMBL" id="RNL80888.1"/>
    </source>
</evidence>
<dbReference type="AlphaFoldDB" id="A0A3N0DZ53"/>
<gene>
    <name evidence="2" type="ORF">EFL95_00415</name>
</gene>
<reference evidence="2 3" key="1">
    <citation type="submission" date="2018-11" db="EMBL/GenBank/DDBJ databases">
        <authorList>
            <person name="Li F."/>
        </authorList>
    </citation>
    <scope>NUCLEOTIDE SEQUENCE [LARGE SCALE GENOMIC DNA]</scope>
    <source>
        <strain evidence="2 3">KIS18-7</strain>
    </source>
</reference>
<accession>A0A3N0DZ53</accession>
<evidence type="ECO:0000256" key="1">
    <source>
        <dbReference type="SAM" id="Phobius"/>
    </source>
</evidence>
<comment type="caution">
    <text evidence="2">The sequence shown here is derived from an EMBL/GenBank/DDBJ whole genome shotgun (WGS) entry which is preliminary data.</text>
</comment>
<keyword evidence="1" id="KW-0472">Membrane</keyword>
<keyword evidence="1" id="KW-0812">Transmembrane</keyword>
<protein>
    <submittedName>
        <fullName evidence="2">Uncharacterized protein</fullName>
    </submittedName>
</protein>
<organism evidence="2 3">
    <name type="scientific">Nocardioides marmorisolisilvae</name>
    <dbReference type="NCBI Taxonomy" id="1542737"/>
    <lineage>
        <taxon>Bacteria</taxon>
        <taxon>Bacillati</taxon>
        <taxon>Actinomycetota</taxon>
        <taxon>Actinomycetes</taxon>
        <taxon>Propionibacteriales</taxon>
        <taxon>Nocardioidaceae</taxon>
        <taxon>Nocardioides</taxon>
    </lineage>
</organism>
<dbReference type="Proteomes" id="UP000277094">
    <property type="component" value="Unassembled WGS sequence"/>
</dbReference>
<sequence length="77" mass="8049">MYAFLITLHSHVLAADPTPADKDVKAGWPAFFIFLGLAVAVGLLGWSLVRQLNKTKRNADAGVFGTPDEGPTGPAAG</sequence>